<comment type="caution">
    <text evidence="1">The sequence shown here is derived from an EMBL/GenBank/DDBJ whole genome shotgun (WGS) entry which is preliminary data.</text>
</comment>
<dbReference type="Pfam" id="PF08665">
    <property type="entry name" value="PglZ"/>
    <property type="match status" value="1"/>
</dbReference>
<keyword evidence="2" id="KW-1185">Reference proteome</keyword>
<name>A0ABP8IQW7_9BACT</name>
<dbReference type="InterPro" id="IPR017850">
    <property type="entry name" value="Alkaline_phosphatase_core_sf"/>
</dbReference>
<proteinExistence type="predicted"/>
<dbReference type="RefSeq" id="WP_345237872.1">
    <property type="nucleotide sequence ID" value="NZ_BAABGZ010000078.1"/>
</dbReference>
<evidence type="ECO:0000313" key="2">
    <source>
        <dbReference type="Proteomes" id="UP001501153"/>
    </source>
</evidence>
<dbReference type="Gene3D" id="3.40.720.10">
    <property type="entry name" value="Alkaline Phosphatase, subunit A"/>
    <property type="match status" value="1"/>
</dbReference>
<evidence type="ECO:0000313" key="1">
    <source>
        <dbReference type="EMBL" id="GAA4367578.1"/>
    </source>
</evidence>
<protein>
    <recommendedName>
        <fullName evidence="3">PglZ domain-containing protein</fullName>
    </recommendedName>
</protein>
<sequence length="776" mass="86375">MKIYLDPYGLQPVSGALEVTDDAGYVAARQLLLAFMRNPDQPGRDVVVRHEPWTQWFDDLPTTLAIPVLPLAQLRDRWPGATLPSDLTDKDVQELGLLLGTDVEPTLTGLAKHFFGAAFHSVISTELATVYGLARFVAQKPPALNKDYLRKLWSRYLDSLPPALEPLKAADAGFAKILAEGIYLGGRSELASDWEHENALVLKKAYQITLADLQQLKLLSWSIRPFKVAEADLKLEQKVIQLVSVALKKGTSPLDALSGCYVGELRALLSAGIGLDGATLQTIESRYADILSNETYLHGQLRALVTPELLPPPTAADLSPLPLPQQLRTWQEWATTSFIPYKFWLDQVKQPTAEALDQVEEYANLYGDWLFSNYATLIDDERILTSSNVRQRAQHLLSPTDSRLIWLIIDGLPDAYTSLLSTALKKHGLNKIKVEYALATLPTITAIGIPALLNGLRPNASSFVPVNRREALVEAYPDHRTVFSNQVRDFADTLAAEADLCCLHWRELDSYQHKEDREIEGTRAEHIGQELDKRIGLLAMAMRQTPDRRTRLLISTDHGATRCLRNESGISNKKIKEATAEPHERCIKLVGKLADEELDPKETYHLTKAMTHNQDDWVAARGYRYFGSNDSGYRHGGLTPEETIVPVLMAEASDVVVSDLLISYFGTKELELGKTLKEVQLRVQNPNAFAVELRGVVIAQDTKSQFNLPTQLESNGSVTLKASLKLPSSLRPQYGYVNLNATLEYVIQGEGYTAQATFSVPIQQANELDDFDFDSL</sequence>
<gene>
    <name evidence="1" type="ORF">GCM10023185_39590</name>
</gene>
<dbReference type="SUPFAM" id="SSF53649">
    <property type="entry name" value="Alkaline phosphatase-like"/>
    <property type="match status" value="1"/>
</dbReference>
<dbReference type="Proteomes" id="UP001501153">
    <property type="component" value="Unassembled WGS sequence"/>
</dbReference>
<evidence type="ECO:0008006" key="3">
    <source>
        <dbReference type="Google" id="ProtNLM"/>
    </source>
</evidence>
<reference evidence="2" key="1">
    <citation type="journal article" date="2019" name="Int. J. Syst. Evol. Microbiol.">
        <title>The Global Catalogue of Microorganisms (GCM) 10K type strain sequencing project: providing services to taxonomists for standard genome sequencing and annotation.</title>
        <authorList>
            <consortium name="The Broad Institute Genomics Platform"/>
            <consortium name="The Broad Institute Genome Sequencing Center for Infectious Disease"/>
            <person name="Wu L."/>
            <person name="Ma J."/>
        </authorList>
    </citation>
    <scope>NUCLEOTIDE SEQUENCE [LARGE SCALE GENOMIC DNA]</scope>
    <source>
        <strain evidence="2">JCM 17923</strain>
    </source>
</reference>
<organism evidence="1 2">
    <name type="scientific">Hymenobacter saemangeumensis</name>
    <dbReference type="NCBI Taxonomy" id="1084522"/>
    <lineage>
        <taxon>Bacteria</taxon>
        <taxon>Pseudomonadati</taxon>
        <taxon>Bacteroidota</taxon>
        <taxon>Cytophagia</taxon>
        <taxon>Cytophagales</taxon>
        <taxon>Hymenobacteraceae</taxon>
        <taxon>Hymenobacter</taxon>
    </lineage>
</organism>
<dbReference type="EMBL" id="BAABGZ010000078">
    <property type="protein sequence ID" value="GAA4367578.1"/>
    <property type="molecule type" value="Genomic_DNA"/>
</dbReference>
<accession>A0ABP8IQW7</accession>